<dbReference type="InParanoid" id="A0A146G312"/>
<dbReference type="PROSITE" id="PS51464">
    <property type="entry name" value="SIS"/>
    <property type="match status" value="1"/>
</dbReference>
<dbReference type="GO" id="GO:0097367">
    <property type="term" value="F:carbohydrate derivative binding"/>
    <property type="evidence" value="ECO:0007669"/>
    <property type="project" value="InterPro"/>
</dbReference>
<dbReference type="Pfam" id="PF13580">
    <property type="entry name" value="SIS_2"/>
    <property type="match status" value="1"/>
</dbReference>
<evidence type="ECO:0000313" key="3">
    <source>
        <dbReference type="Proteomes" id="UP000076023"/>
    </source>
</evidence>
<dbReference type="GO" id="GO:0016853">
    <property type="term" value="F:isomerase activity"/>
    <property type="evidence" value="ECO:0007669"/>
    <property type="project" value="UniProtKB-KW"/>
</dbReference>
<dbReference type="Gene3D" id="3.40.50.10490">
    <property type="entry name" value="Glucose-6-phosphate isomerase like protein, domain 1"/>
    <property type="match status" value="1"/>
</dbReference>
<dbReference type="EMBL" id="BDCO01000002">
    <property type="protein sequence ID" value="GAT32225.1"/>
    <property type="molecule type" value="Genomic_DNA"/>
</dbReference>
<keyword evidence="2" id="KW-0413">Isomerase</keyword>
<sequence length="206" mass="22276">MSCHFQTLFQRYPALDCCRKDILQAYDLLSSSFKKGGKLMLCGNGGSAADSDHWAGEMLKGFGHPRPLAESARQGMPPATAANLQWAFPVIPLTSFPAFSTAFCNDVNPAYVFAQLVLALGREGDVLAALSTSGNSANVCRAAEVARARKLPVLALTGQTVGQLQELADVCICVPATITPHVQEFHLPIYHCLSLMLEEDFVGFWK</sequence>
<evidence type="ECO:0000313" key="2">
    <source>
        <dbReference type="EMBL" id="GAT32225.1"/>
    </source>
</evidence>
<dbReference type="InterPro" id="IPR001347">
    <property type="entry name" value="SIS_dom"/>
</dbReference>
<dbReference type="InterPro" id="IPR035461">
    <property type="entry name" value="GmhA/DiaA"/>
</dbReference>
<comment type="caution">
    <text evidence="2">The sequence shown here is derived from an EMBL/GenBank/DDBJ whole genome shotgun (WGS) entry which is preliminary data.</text>
</comment>
<dbReference type="GO" id="GO:1901135">
    <property type="term" value="P:carbohydrate derivative metabolic process"/>
    <property type="evidence" value="ECO:0007669"/>
    <property type="project" value="InterPro"/>
</dbReference>
<proteinExistence type="predicted"/>
<dbReference type="SUPFAM" id="SSF53697">
    <property type="entry name" value="SIS domain"/>
    <property type="match status" value="1"/>
</dbReference>
<keyword evidence="3" id="KW-1185">Reference proteome</keyword>
<dbReference type="STRING" id="690879.TSACC_2623"/>
<name>A0A146G312_TERSA</name>
<feature type="domain" description="SIS" evidence="1">
    <location>
        <begin position="29"/>
        <end position="203"/>
    </location>
</feature>
<dbReference type="AlphaFoldDB" id="A0A146G312"/>
<organism evidence="2 3">
    <name type="scientific">Terrimicrobium sacchariphilum</name>
    <dbReference type="NCBI Taxonomy" id="690879"/>
    <lineage>
        <taxon>Bacteria</taxon>
        <taxon>Pseudomonadati</taxon>
        <taxon>Verrucomicrobiota</taxon>
        <taxon>Terrimicrobiia</taxon>
        <taxon>Terrimicrobiales</taxon>
        <taxon>Terrimicrobiaceae</taxon>
        <taxon>Terrimicrobium</taxon>
    </lineage>
</organism>
<dbReference type="PANTHER" id="PTHR30390">
    <property type="entry name" value="SEDOHEPTULOSE 7-PHOSPHATE ISOMERASE / DNAA INITIATOR-ASSOCIATING FACTOR FOR REPLICATION INITIATION"/>
    <property type="match status" value="1"/>
</dbReference>
<dbReference type="OrthoDB" id="9781311at2"/>
<protein>
    <submittedName>
        <fullName evidence="2">D-sedoheptulose 7-phosphate isomerase</fullName>
    </submittedName>
</protein>
<dbReference type="Proteomes" id="UP000076023">
    <property type="component" value="Unassembled WGS sequence"/>
</dbReference>
<accession>A0A146G312</accession>
<dbReference type="InterPro" id="IPR050099">
    <property type="entry name" value="SIS_GmhA/DiaA_subfam"/>
</dbReference>
<dbReference type="CDD" id="cd05006">
    <property type="entry name" value="SIS_GmhA"/>
    <property type="match status" value="1"/>
</dbReference>
<gene>
    <name evidence="2" type="ORF">TSACC_2623</name>
</gene>
<dbReference type="RefSeq" id="WP_075078068.1">
    <property type="nucleotide sequence ID" value="NZ_BDCO01000002.1"/>
</dbReference>
<dbReference type="InterPro" id="IPR046348">
    <property type="entry name" value="SIS_dom_sf"/>
</dbReference>
<evidence type="ECO:0000259" key="1">
    <source>
        <dbReference type="PROSITE" id="PS51464"/>
    </source>
</evidence>
<reference evidence="3" key="1">
    <citation type="journal article" date="2017" name="Genome Announc.">
        <title>Draft Genome Sequence of Terrimicrobium sacchariphilum NM-5T, a Facultative Anaerobic Soil Bacterium of the Class Spartobacteria.</title>
        <authorList>
            <person name="Qiu Y.L."/>
            <person name="Tourlousse D.M."/>
            <person name="Matsuura N."/>
            <person name="Ohashi A."/>
            <person name="Sekiguchi Y."/>
        </authorList>
    </citation>
    <scope>NUCLEOTIDE SEQUENCE [LARGE SCALE GENOMIC DNA]</scope>
    <source>
        <strain evidence="3">NM-5</strain>
    </source>
</reference>
<dbReference type="Pfam" id="PF01380">
    <property type="entry name" value="SIS"/>
    <property type="match status" value="1"/>
</dbReference>